<evidence type="ECO:0000256" key="3">
    <source>
        <dbReference type="ARBA" id="ARBA00022705"/>
    </source>
</evidence>
<keyword evidence="5" id="KW-0539">Nucleus</keyword>
<feature type="domain" description="DNA polymerase alpha/delta/epsilon subunit B" evidence="7">
    <location>
        <begin position="1"/>
        <end position="194"/>
    </location>
</feature>
<evidence type="ECO:0000256" key="1">
    <source>
        <dbReference type="ARBA" id="ARBA00004123"/>
    </source>
</evidence>
<name>A0A6B2LH60_9EUKA</name>
<comment type="similarity">
    <text evidence="2">Belongs to the DNA polymerase epsilon subunit B family.</text>
</comment>
<organism evidence="8">
    <name type="scientific">Arcella intermedia</name>
    <dbReference type="NCBI Taxonomy" id="1963864"/>
    <lineage>
        <taxon>Eukaryota</taxon>
        <taxon>Amoebozoa</taxon>
        <taxon>Tubulinea</taxon>
        <taxon>Elardia</taxon>
        <taxon>Arcellinida</taxon>
        <taxon>Sphaerothecina</taxon>
        <taxon>Arcellidae</taxon>
        <taxon>Arcella</taxon>
    </lineage>
</organism>
<evidence type="ECO:0000256" key="2">
    <source>
        <dbReference type="ARBA" id="ARBA00009560"/>
    </source>
</evidence>
<dbReference type="PANTHER" id="PTHR12708:SF0">
    <property type="entry name" value="DNA POLYMERASE EPSILON SUBUNIT 2"/>
    <property type="match status" value="1"/>
</dbReference>
<keyword evidence="4" id="KW-0238">DNA-binding</keyword>
<evidence type="ECO:0000256" key="6">
    <source>
        <dbReference type="ARBA" id="ARBA00032930"/>
    </source>
</evidence>
<dbReference type="PANTHER" id="PTHR12708">
    <property type="entry name" value="DNA POLYMERASE EPSILON SUBUNIT B"/>
    <property type="match status" value="1"/>
</dbReference>
<protein>
    <recommendedName>
        <fullName evidence="6">DNA polymerase II subunit 2</fullName>
    </recommendedName>
</protein>
<evidence type="ECO:0000256" key="4">
    <source>
        <dbReference type="ARBA" id="ARBA00023125"/>
    </source>
</evidence>
<sequence>MDQLKVLFMGIKDVAPSVFVFMGNFSSRPYGEQWADKKNLKMLFKNLADLIGEYPEICNTSKFIFIPGGHDAGLSILPKPPLPDFLVQPLKSKLKHVTFGTNPFRIRCGRKKILLFREDLATKLRRNVILQPSDTSSSEPIELHDHVGLTIASTGHLCPLPERKKPIYWNFDNALSLYPLPDCVVLADKYQPFDMEIEGCLFLNPGPFYQEYTFVNYEPFHNKVTHSMVPA</sequence>
<dbReference type="GO" id="GO:0042276">
    <property type="term" value="P:error-prone translesion synthesis"/>
    <property type="evidence" value="ECO:0007669"/>
    <property type="project" value="TreeGrafter"/>
</dbReference>
<dbReference type="AlphaFoldDB" id="A0A6B2LH60"/>
<evidence type="ECO:0000313" key="8">
    <source>
        <dbReference type="EMBL" id="NDV36150.1"/>
    </source>
</evidence>
<dbReference type="Pfam" id="PF04042">
    <property type="entry name" value="DNA_pol_E_B"/>
    <property type="match status" value="1"/>
</dbReference>
<dbReference type="InterPro" id="IPR007185">
    <property type="entry name" value="DNA_pol_a/d/e_bsu"/>
</dbReference>
<comment type="subcellular location">
    <subcellularLocation>
        <location evidence="1">Nucleus</location>
    </subcellularLocation>
</comment>
<evidence type="ECO:0000259" key="7">
    <source>
        <dbReference type="Pfam" id="PF04042"/>
    </source>
</evidence>
<evidence type="ECO:0000256" key="5">
    <source>
        <dbReference type="ARBA" id="ARBA00023242"/>
    </source>
</evidence>
<keyword evidence="3" id="KW-0235">DNA replication</keyword>
<dbReference type="InterPro" id="IPR016266">
    <property type="entry name" value="POLE2"/>
</dbReference>
<reference evidence="8" key="1">
    <citation type="journal article" date="2020" name="J. Eukaryot. Microbiol.">
        <title>De novo Sequencing, Assembly and Annotation of the Transcriptome for the Free-Living Testate Amoeba Arcella intermedia.</title>
        <authorList>
            <person name="Ribeiro G.M."/>
            <person name="Porfirio-Sousa A.L."/>
            <person name="Maurer-Alcala X.X."/>
            <person name="Katz L.A."/>
            <person name="Lahr D.J.G."/>
        </authorList>
    </citation>
    <scope>NUCLEOTIDE SEQUENCE</scope>
</reference>
<accession>A0A6B2LH60</accession>
<dbReference type="EMBL" id="GIBP01007181">
    <property type="protein sequence ID" value="NDV36150.1"/>
    <property type="molecule type" value="Transcribed_RNA"/>
</dbReference>
<dbReference type="GO" id="GO:0006261">
    <property type="term" value="P:DNA-templated DNA replication"/>
    <property type="evidence" value="ECO:0007669"/>
    <property type="project" value="InterPro"/>
</dbReference>
<proteinExistence type="inferred from homology"/>
<dbReference type="GO" id="GO:0003677">
    <property type="term" value="F:DNA binding"/>
    <property type="evidence" value="ECO:0007669"/>
    <property type="project" value="UniProtKB-KW"/>
</dbReference>
<dbReference type="Gene3D" id="3.60.21.60">
    <property type="match status" value="1"/>
</dbReference>
<dbReference type="GO" id="GO:0008622">
    <property type="term" value="C:epsilon DNA polymerase complex"/>
    <property type="evidence" value="ECO:0007669"/>
    <property type="project" value="InterPro"/>
</dbReference>